<dbReference type="InterPro" id="IPR041916">
    <property type="entry name" value="Anti_sigma_zinc_sf"/>
</dbReference>
<comment type="caution">
    <text evidence="5">The sequence shown here is derived from an EMBL/GenBank/DDBJ whole genome shotgun (WGS) entry which is preliminary data.</text>
</comment>
<evidence type="ECO:0000256" key="1">
    <source>
        <dbReference type="ARBA" id="ARBA00023015"/>
    </source>
</evidence>
<evidence type="ECO:0000313" key="6">
    <source>
        <dbReference type="Proteomes" id="UP000436181"/>
    </source>
</evidence>
<reference evidence="5 6" key="1">
    <citation type="submission" date="2019-10" db="EMBL/GenBank/DDBJ databases">
        <title>Corynebacterium sp novel species isolated from the respiratory tract of Marmot.</title>
        <authorList>
            <person name="Zhang G."/>
        </authorList>
    </citation>
    <scope>NUCLEOTIDE SEQUENCE [LARGE SCALE GENOMIC DNA]</scope>
    <source>
        <strain evidence="5 6">336</strain>
    </source>
</reference>
<evidence type="ECO:0000313" key="5">
    <source>
        <dbReference type="EMBL" id="KAB3523180.1"/>
    </source>
</evidence>
<evidence type="ECO:0000256" key="2">
    <source>
        <dbReference type="ARBA" id="ARBA00023163"/>
    </source>
</evidence>
<dbReference type="InterPro" id="IPR027383">
    <property type="entry name" value="Znf_put"/>
</dbReference>
<dbReference type="EMBL" id="WBZJ01000001">
    <property type="protein sequence ID" value="KAB3523180.1"/>
    <property type="molecule type" value="Genomic_DNA"/>
</dbReference>
<accession>A0ABQ6VFL3</accession>
<keyword evidence="6" id="KW-1185">Reference proteome</keyword>
<gene>
    <name evidence="5" type="ORF">F8377_03285</name>
</gene>
<sequence>MDGLSIEHLSPEAIAALVDGELTRKAEHRAKIHLVHCKECRDEVNTQREAAQRLRDNTCPMSASGTLIERLNAIPANYQSEAAESERDKHHNIGTDGRRKPETLPDAVDLLLRKLGTLLR</sequence>
<organism evidence="5 6">
    <name type="scientific">Corynebacterium zhongnanshanii</name>
    <dbReference type="NCBI Taxonomy" id="2768834"/>
    <lineage>
        <taxon>Bacteria</taxon>
        <taxon>Bacillati</taxon>
        <taxon>Actinomycetota</taxon>
        <taxon>Actinomycetes</taxon>
        <taxon>Mycobacteriales</taxon>
        <taxon>Corynebacteriaceae</taxon>
        <taxon>Corynebacterium</taxon>
    </lineage>
</organism>
<dbReference type="Gene3D" id="1.10.10.1320">
    <property type="entry name" value="Anti-sigma factor, zinc-finger domain"/>
    <property type="match status" value="1"/>
</dbReference>
<evidence type="ECO:0000256" key="3">
    <source>
        <dbReference type="SAM" id="MobiDB-lite"/>
    </source>
</evidence>
<keyword evidence="1" id="KW-0805">Transcription regulation</keyword>
<evidence type="ECO:0000259" key="4">
    <source>
        <dbReference type="Pfam" id="PF13490"/>
    </source>
</evidence>
<dbReference type="Proteomes" id="UP000436181">
    <property type="component" value="Unassembled WGS sequence"/>
</dbReference>
<keyword evidence="2" id="KW-0804">Transcription</keyword>
<name>A0ABQ6VFL3_9CORY</name>
<dbReference type="RefSeq" id="WP_151843955.1">
    <property type="nucleotide sequence ID" value="NZ_WBZJ01000001.1"/>
</dbReference>
<protein>
    <submittedName>
        <fullName evidence="5">Anti-sigma factor</fullName>
    </submittedName>
</protein>
<dbReference type="Pfam" id="PF13490">
    <property type="entry name" value="zf-HC2"/>
    <property type="match status" value="1"/>
</dbReference>
<feature type="domain" description="Putative zinc-finger" evidence="4">
    <location>
        <begin position="12"/>
        <end position="41"/>
    </location>
</feature>
<proteinExistence type="predicted"/>
<feature type="compositionally biased region" description="Basic and acidic residues" evidence="3">
    <location>
        <begin position="84"/>
        <end position="102"/>
    </location>
</feature>
<feature type="region of interest" description="Disordered" evidence="3">
    <location>
        <begin position="80"/>
        <end position="102"/>
    </location>
</feature>